<keyword evidence="3" id="KW-1185">Reference proteome</keyword>
<gene>
    <name evidence="2" type="ORF">M0651_13545</name>
</gene>
<dbReference type="SUPFAM" id="SSF89155">
    <property type="entry name" value="TorD-like"/>
    <property type="match status" value="1"/>
</dbReference>
<evidence type="ECO:0000313" key="3">
    <source>
        <dbReference type="Proteomes" id="UP001139534"/>
    </source>
</evidence>
<dbReference type="RefSeq" id="WP_248552279.1">
    <property type="nucleotide sequence ID" value="NZ_JALPRK010000011.1"/>
</dbReference>
<name>A0A9X1XYC3_9BACL</name>
<dbReference type="Gene3D" id="1.10.3480.10">
    <property type="entry name" value="TorD-like"/>
    <property type="match status" value="1"/>
</dbReference>
<comment type="caution">
    <text evidence="2">The sequence shown here is derived from an EMBL/GenBank/DDBJ whole genome shotgun (WGS) entry which is preliminary data.</text>
</comment>
<dbReference type="InterPro" id="IPR050289">
    <property type="entry name" value="TorD/DmsD_chaperones"/>
</dbReference>
<reference evidence="2" key="1">
    <citation type="submission" date="2022-04" db="EMBL/GenBank/DDBJ databases">
        <authorList>
            <person name="Seo M.-J."/>
        </authorList>
    </citation>
    <scope>NUCLEOTIDE SEQUENCE</scope>
    <source>
        <strain evidence="2">MBLB2552</strain>
    </source>
</reference>
<dbReference type="EMBL" id="JALPRK010000011">
    <property type="protein sequence ID" value="MCK8488200.1"/>
    <property type="molecule type" value="Genomic_DNA"/>
</dbReference>
<dbReference type="Pfam" id="PF02613">
    <property type="entry name" value="Nitrate_red_del"/>
    <property type="match status" value="1"/>
</dbReference>
<dbReference type="AlphaFoldDB" id="A0A9X1XYC3"/>
<keyword evidence="1" id="KW-0143">Chaperone</keyword>
<protein>
    <submittedName>
        <fullName evidence="2">Molecular chaperone TorD family protein</fullName>
    </submittedName>
</protein>
<dbReference type="Proteomes" id="UP001139534">
    <property type="component" value="Unassembled WGS sequence"/>
</dbReference>
<proteinExistence type="predicted"/>
<dbReference type="PANTHER" id="PTHR34227">
    <property type="entry name" value="CHAPERONE PROTEIN YCDY"/>
    <property type="match status" value="1"/>
</dbReference>
<sequence>MALLFKPLVYTQEQVQWLETRGMVYQLLMDFLSRPPRMSLIAQWRRKVEQHPKAAVSQGGRRLKAYLESIPEEDFRSVCHQEAKEYERLFTGREAVIPSCESLFRSRLEGSSALACSAEVRKLYRENAVVFNKLNGERDDHMALELEFMAVLAEGMLAKANLQQSCLALADAQIHFLESHLLKWAQPFAKELRQATNSPLFTGLAEMMDEFVANDLQQLRAWRESQPPAME</sequence>
<organism evidence="2 3">
    <name type="scientific">Paenibacillus mellifer</name>
    <dbReference type="NCBI Taxonomy" id="2937794"/>
    <lineage>
        <taxon>Bacteria</taxon>
        <taxon>Bacillati</taxon>
        <taxon>Bacillota</taxon>
        <taxon>Bacilli</taxon>
        <taxon>Bacillales</taxon>
        <taxon>Paenibacillaceae</taxon>
        <taxon>Paenibacillus</taxon>
    </lineage>
</organism>
<evidence type="ECO:0000313" key="2">
    <source>
        <dbReference type="EMBL" id="MCK8488200.1"/>
    </source>
</evidence>
<accession>A0A9X1XYC3</accession>
<dbReference type="PANTHER" id="PTHR34227:SF1">
    <property type="entry name" value="DIMETHYL SULFOXIDE REDUCTASE CHAPERONE-RELATED"/>
    <property type="match status" value="1"/>
</dbReference>
<dbReference type="InterPro" id="IPR036411">
    <property type="entry name" value="TorD-like_sf"/>
</dbReference>
<evidence type="ECO:0000256" key="1">
    <source>
        <dbReference type="ARBA" id="ARBA00023186"/>
    </source>
</evidence>
<dbReference type="InterPro" id="IPR020945">
    <property type="entry name" value="DMSO/NO3_reduct_chaperone"/>
</dbReference>